<organism evidence="3 4">
    <name type="scientific">Stylosanthes scabra</name>
    <dbReference type="NCBI Taxonomy" id="79078"/>
    <lineage>
        <taxon>Eukaryota</taxon>
        <taxon>Viridiplantae</taxon>
        <taxon>Streptophyta</taxon>
        <taxon>Embryophyta</taxon>
        <taxon>Tracheophyta</taxon>
        <taxon>Spermatophyta</taxon>
        <taxon>Magnoliopsida</taxon>
        <taxon>eudicotyledons</taxon>
        <taxon>Gunneridae</taxon>
        <taxon>Pentapetalae</taxon>
        <taxon>rosids</taxon>
        <taxon>fabids</taxon>
        <taxon>Fabales</taxon>
        <taxon>Fabaceae</taxon>
        <taxon>Papilionoideae</taxon>
        <taxon>50 kb inversion clade</taxon>
        <taxon>dalbergioids sensu lato</taxon>
        <taxon>Dalbergieae</taxon>
        <taxon>Pterocarpus clade</taxon>
        <taxon>Stylosanthes</taxon>
    </lineage>
</organism>
<evidence type="ECO:0000256" key="1">
    <source>
        <dbReference type="SAM" id="Coils"/>
    </source>
</evidence>
<sequence length="204" mass="22204">MVTVTQDGPSVSFFVKCKQKWLTCHVKLLAWPLIAKLEWTGTILRTQKKCTVYTARKRRNTAARQNDLRLLRIGVAVLSVIFAVSGSHLSLLIPVSASSATTGAAACHPAAAIVSAPATATIPCSPAPEVVDLREQVQNLTQSLQSQGDLLQQQIDEVKSLKSTLAEKDARAEEHLRRMEEMSCMMAAYYGPYALGLAAVRQLV</sequence>
<evidence type="ECO:0000256" key="2">
    <source>
        <dbReference type="SAM" id="Phobius"/>
    </source>
</evidence>
<reference evidence="3 4" key="1">
    <citation type="journal article" date="2023" name="Plants (Basel)">
        <title>Bridging the Gap: Combining Genomics and Transcriptomics Approaches to Understand Stylosanthes scabra, an Orphan Legume from the Brazilian Caatinga.</title>
        <authorList>
            <person name="Ferreira-Neto J.R.C."/>
            <person name="da Silva M.D."/>
            <person name="Binneck E."/>
            <person name="de Melo N.F."/>
            <person name="da Silva R.H."/>
            <person name="de Melo A.L.T.M."/>
            <person name="Pandolfi V."/>
            <person name="Bustamante F.O."/>
            <person name="Brasileiro-Vidal A.C."/>
            <person name="Benko-Iseppon A.M."/>
        </authorList>
    </citation>
    <scope>NUCLEOTIDE SEQUENCE [LARGE SCALE GENOMIC DNA]</scope>
    <source>
        <tissue evidence="3">Leaves</tissue>
    </source>
</reference>
<keyword evidence="4" id="KW-1185">Reference proteome</keyword>
<dbReference type="EMBL" id="JASCZI010272110">
    <property type="protein sequence ID" value="MED6220253.1"/>
    <property type="molecule type" value="Genomic_DNA"/>
</dbReference>
<accession>A0ABU6ZE71</accession>
<protein>
    <submittedName>
        <fullName evidence="3">Uncharacterized protein</fullName>
    </submittedName>
</protein>
<dbReference type="Proteomes" id="UP001341840">
    <property type="component" value="Unassembled WGS sequence"/>
</dbReference>
<evidence type="ECO:0000313" key="3">
    <source>
        <dbReference type="EMBL" id="MED6220253.1"/>
    </source>
</evidence>
<name>A0ABU6ZE71_9FABA</name>
<keyword evidence="2" id="KW-0472">Membrane</keyword>
<keyword evidence="1" id="KW-0175">Coiled coil</keyword>
<feature type="transmembrane region" description="Helical" evidence="2">
    <location>
        <begin position="70"/>
        <end position="93"/>
    </location>
</feature>
<feature type="coiled-coil region" evidence="1">
    <location>
        <begin position="151"/>
        <end position="178"/>
    </location>
</feature>
<keyword evidence="2" id="KW-0812">Transmembrane</keyword>
<evidence type="ECO:0000313" key="4">
    <source>
        <dbReference type="Proteomes" id="UP001341840"/>
    </source>
</evidence>
<keyword evidence="2" id="KW-1133">Transmembrane helix</keyword>
<gene>
    <name evidence="3" type="ORF">PIB30_043152</name>
</gene>
<comment type="caution">
    <text evidence="3">The sequence shown here is derived from an EMBL/GenBank/DDBJ whole genome shotgun (WGS) entry which is preliminary data.</text>
</comment>
<proteinExistence type="predicted"/>